<dbReference type="InterPro" id="IPR014031">
    <property type="entry name" value="Ketoacyl_synth_C"/>
</dbReference>
<dbReference type="InterPro" id="IPR000794">
    <property type="entry name" value="Beta-ketoacyl_synthase"/>
</dbReference>
<dbReference type="InterPro" id="IPR014030">
    <property type="entry name" value="Ketoacyl_synth_N"/>
</dbReference>
<dbReference type="PANTHER" id="PTHR11712">
    <property type="entry name" value="POLYKETIDE SYNTHASE-RELATED"/>
    <property type="match status" value="1"/>
</dbReference>
<dbReference type="EMBL" id="JBHSON010000020">
    <property type="protein sequence ID" value="MFC5747160.1"/>
    <property type="molecule type" value="Genomic_DNA"/>
</dbReference>
<dbReference type="Proteomes" id="UP001596074">
    <property type="component" value="Unassembled WGS sequence"/>
</dbReference>
<sequence>MIWDITGIGAVSSIGGDPEEIFAALCAGRSGLAELRAFDRGRFRATRAYEIDDRPASGLDEPGRATRWLCAAIRQALDGAGLDHDLTGIPVLVGTTFREQRSAELWWRGRAPLEPAGLYFGPALRSEFGASVTYTPASACAASLYGLAMATDLIALGLAETAVVAGTDAIPESAFGAIDRVQNRTPQALRPLDRDRSGMLMGEGAVAVVVRAADGHGGPVAGRVRGVGVNCDGHHATRPSGASIGRVIRDAHGRAGVKADDIDLVMLHGTGTPLNDVTEMAALAEVFAGREALPYVTAIKSMTGHTCGGSGLLSLVTALLAIRRGRIPPIAGLVSPIDEAAGFGIPVGCVTGAELRTVQVDAFGFGGLNAVAVVEGATP</sequence>
<dbReference type="PANTHER" id="PTHR11712:SF336">
    <property type="entry name" value="3-OXOACYL-[ACYL-CARRIER-PROTEIN] SYNTHASE, MITOCHONDRIAL"/>
    <property type="match status" value="1"/>
</dbReference>
<dbReference type="Pfam" id="PF00109">
    <property type="entry name" value="ketoacyl-synt"/>
    <property type="match status" value="1"/>
</dbReference>
<evidence type="ECO:0000256" key="1">
    <source>
        <dbReference type="ARBA" id="ARBA00008467"/>
    </source>
</evidence>
<evidence type="ECO:0000313" key="6">
    <source>
        <dbReference type="Proteomes" id="UP001596074"/>
    </source>
</evidence>
<proteinExistence type="inferred from homology"/>
<organism evidence="5 6">
    <name type="scientific">Actinomadura rugatobispora</name>
    <dbReference type="NCBI Taxonomy" id="1994"/>
    <lineage>
        <taxon>Bacteria</taxon>
        <taxon>Bacillati</taxon>
        <taxon>Actinomycetota</taxon>
        <taxon>Actinomycetes</taxon>
        <taxon>Streptosporangiales</taxon>
        <taxon>Thermomonosporaceae</taxon>
        <taxon>Actinomadura</taxon>
    </lineage>
</organism>
<dbReference type="SUPFAM" id="SSF53901">
    <property type="entry name" value="Thiolase-like"/>
    <property type="match status" value="2"/>
</dbReference>
<dbReference type="Gene3D" id="3.40.47.10">
    <property type="match status" value="1"/>
</dbReference>
<dbReference type="SMART" id="SM00825">
    <property type="entry name" value="PKS_KS"/>
    <property type="match status" value="1"/>
</dbReference>
<evidence type="ECO:0000256" key="2">
    <source>
        <dbReference type="ARBA" id="ARBA00022679"/>
    </source>
</evidence>
<name>A0ABW0ZV50_9ACTN</name>
<feature type="domain" description="Ketosynthase family 3 (KS3)" evidence="4">
    <location>
        <begin position="1"/>
        <end position="376"/>
    </location>
</feature>
<dbReference type="Pfam" id="PF02801">
    <property type="entry name" value="Ketoacyl-synt_C"/>
    <property type="match status" value="1"/>
</dbReference>
<dbReference type="RefSeq" id="WP_378282780.1">
    <property type="nucleotide sequence ID" value="NZ_JBHSON010000020.1"/>
</dbReference>
<dbReference type="PROSITE" id="PS52004">
    <property type="entry name" value="KS3_2"/>
    <property type="match status" value="1"/>
</dbReference>
<gene>
    <name evidence="5" type="ORF">ACFPZN_16140</name>
</gene>
<protein>
    <submittedName>
        <fullName evidence="5">Beta-ketoacyl-[acyl-carrier-protein] synthase family protein</fullName>
    </submittedName>
</protein>
<keyword evidence="6" id="KW-1185">Reference proteome</keyword>
<evidence type="ECO:0000256" key="3">
    <source>
        <dbReference type="RuleBase" id="RU003694"/>
    </source>
</evidence>
<dbReference type="InterPro" id="IPR016039">
    <property type="entry name" value="Thiolase-like"/>
</dbReference>
<comment type="caution">
    <text evidence="5">The sequence shown here is derived from an EMBL/GenBank/DDBJ whole genome shotgun (WGS) entry which is preliminary data.</text>
</comment>
<dbReference type="InterPro" id="IPR020841">
    <property type="entry name" value="PKS_Beta-ketoAc_synthase_dom"/>
</dbReference>
<evidence type="ECO:0000259" key="4">
    <source>
        <dbReference type="PROSITE" id="PS52004"/>
    </source>
</evidence>
<accession>A0ABW0ZV50</accession>
<keyword evidence="2 3" id="KW-0808">Transferase</keyword>
<reference evidence="6" key="1">
    <citation type="journal article" date="2019" name="Int. J. Syst. Evol. Microbiol.">
        <title>The Global Catalogue of Microorganisms (GCM) 10K type strain sequencing project: providing services to taxonomists for standard genome sequencing and annotation.</title>
        <authorList>
            <consortium name="The Broad Institute Genomics Platform"/>
            <consortium name="The Broad Institute Genome Sequencing Center for Infectious Disease"/>
            <person name="Wu L."/>
            <person name="Ma J."/>
        </authorList>
    </citation>
    <scope>NUCLEOTIDE SEQUENCE [LARGE SCALE GENOMIC DNA]</scope>
    <source>
        <strain evidence="6">KCTC 42087</strain>
    </source>
</reference>
<comment type="similarity">
    <text evidence="1 3">Belongs to the thiolase-like superfamily. Beta-ketoacyl-ACP synthases family.</text>
</comment>
<evidence type="ECO:0000313" key="5">
    <source>
        <dbReference type="EMBL" id="MFC5747160.1"/>
    </source>
</evidence>